<dbReference type="KEGG" id="pmet:G4Y79_00910"/>
<dbReference type="Gene3D" id="3.40.50.2000">
    <property type="entry name" value="Glycogen Phosphorylase B"/>
    <property type="match status" value="2"/>
</dbReference>
<name>A0A7S8IEU7_9CHLR</name>
<organism evidence="3 4">
    <name type="scientific">Phototrophicus methaneseepsis</name>
    <dbReference type="NCBI Taxonomy" id="2710758"/>
    <lineage>
        <taxon>Bacteria</taxon>
        <taxon>Bacillati</taxon>
        <taxon>Chloroflexota</taxon>
        <taxon>Candidatus Thermofontia</taxon>
        <taxon>Phototrophicales</taxon>
        <taxon>Phototrophicaceae</taxon>
        <taxon>Phototrophicus</taxon>
    </lineage>
</organism>
<proteinExistence type="predicted"/>
<feature type="domain" description="Glycosyl transferase family 1" evidence="1">
    <location>
        <begin position="200"/>
        <end position="348"/>
    </location>
</feature>
<feature type="domain" description="Glycosyltransferase subfamily 4-like N-terminal" evidence="2">
    <location>
        <begin position="15"/>
        <end position="180"/>
    </location>
</feature>
<dbReference type="RefSeq" id="WP_195171035.1">
    <property type="nucleotide sequence ID" value="NZ_CP062983.1"/>
</dbReference>
<dbReference type="AlphaFoldDB" id="A0A7S8IEU7"/>
<dbReference type="InterPro" id="IPR050194">
    <property type="entry name" value="Glycosyltransferase_grp1"/>
</dbReference>
<dbReference type="Pfam" id="PF13439">
    <property type="entry name" value="Glyco_transf_4"/>
    <property type="match status" value="1"/>
</dbReference>
<dbReference type="PANTHER" id="PTHR45947">
    <property type="entry name" value="SULFOQUINOVOSYL TRANSFERASE SQD2"/>
    <property type="match status" value="1"/>
</dbReference>
<evidence type="ECO:0000259" key="1">
    <source>
        <dbReference type="Pfam" id="PF00534"/>
    </source>
</evidence>
<dbReference type="EMBL" id="CP062983">
    <property type="protein sequence ID" value="QPC82966.1"/>
    <property type="molecule type" value="Genomic_DNA"/>
</dbReference>
<evidence type="ECO:0000259" key="2">
    <source>
        <dbReference type="Pfam" id="PF13439"/>
    </source>
</evidence>
<dbReference type="GO" id="GO:0016757">
    <property type="term" value="F:glycosyltransferase activity"/>
    <property type="evidence" value="ECO:0007669"/>
    <property type="project" value="InterPro"/>
</dbReference>
<dbReference type="Pfam" id="PF00534">
    <property type="entry name" value="Glycos_transf_1"/>
    <property type="match status" value="1"/>
</dbReference>
<dbReference type="InterPro" id="IPR028098">
    <property type="entry name" value="Glyco_trans_4-like_N"/>
</dbReference>
<dbReference type="PANTHER" id="PTHR45947:SF3">
    <property type="entry name" value="SULFOQUINOVOSYL TRANSFERASE SQD2"/>
    <property type="match status" value="1"/>
</dbReference>
<keyword evidence="3" id="KW-0808">Transferase</keyword>
<dbReference type="Proteomes" id="UP000594468">
    <property type="component" value="Chromosome"/>
</dbReference>
<accession>A0A7S8IEU7</accession>
<sequence>MRVVVFTETFLPKLDGIVSVVCLLLDHLIERGIEPIVVAPRLGDGIEEYHGVRVISVNGMTLPLYPELRVGPPGLNTYKELKAFQPDVAHFIHPVMVGIPGMIMAKRLGIPTLASFHLDLARMAQHYNMGFMTPVTDYFTRLVFNWADYSLAPSKAVLQYMTSIGVEDVGLWKRGVDADRFHPGYKNAEMRAKLSDGHPEAPLLLYVGRLGQEKQVDKLRAIVDQIPHVRLAIVGDGPERENLQAHFAGTNTKFLGYMQGEALSQAYASSDVFVFPSALETFGLVVVEAMAAGLPVVASRVGGIPDVVNEGVTGYTFDVGDTDTLVQGVRQVIATPQTLSQMGVAARRYAETQSWPAMMDEVIDHYHRLIQIQHYHEASA</sequence>
<evidence type="ECO:0000313" key="3">
    <source>
        <dbReference type="EMBL" id="QPC82966.1"/>
    </source>
</evidence>
<reference evidence="3 4" key="1">
    <citation type="submission" date="2020-02" db="EMBL/GenBank/DDBJ databases">
        <authorList>
            <person name="Zheng R.K."/>
            <person name="Sun C.M."/>
        </authorList>
    </citation>
    <scope>NUCLEOTIDE SEQUENCE [LARGE SCALE GENOMIC DNA]</scope>
    <source>
        <strain evidence="4">rifampicinis</strain>
    </source>
</reference>
<evidence type="ECO:0000313" key="4">
    <source>
        <dbReference type="Proteomes" id="UP000594468"/>
    </source>
</evidence>
<dbReference type="SUPFAM" id="SSF53756">
    <property type="entry name" value="UDP-Glycosyltransferase/glycogen phosphorylase"/>
    <property type="match status" value="1"/>
</dbReference>
<dbReference type="CDD" id="cd03814">
    <property type="entry name" value="GT4-like"/>
    <property type="match status" value="1"/>
</dbReference>
<protein>
    <submittedName>
        <fullName evidence="3">Glycosyltransferase family 1 protein</fullName>
    </submittedName>
</protein>
<dbReference type="InterPro" id="IPR001296">
    <property type="entry name" value="Glyco_trans_1"/>
</dbReference>
<gene>
    <name evidence="3" type="ORF">G4Y79_00910</name>
</gene>
<keyword evidence="4" id="KW-1185">Reference proteome</keyword>